<evidence type="ECO:0000256" key="5">
    <source>
        <dbReference type="HAMAP-Rule" id="MF_01219"/>
    </source>
</evidence>
<comment type="function">
    <text evidence="5">Also displays a weak uracil phosphoribosyltransferase activity which is not physiologically significant.</text>
</comment>
<keyword evidence="2 5" id="KW-0806">Transcription termination</keyword>
<dbReference type="PANTHER" id="PTHR11608:SF0">
    <property type="entry name" value="BIFUNCTIONAL PROTEIN PYRR"/>
    <property type="match status" value="1"/>
</dbReference>
<dbReference type="Gene3D" id="3.40.50.2020">
    <property type="match status" value="1"/>
</dbReference>
<comment type="catalytic activity">
    <reaction evidence="5">
        <text>UMP + diphosphate = 5-phospho-alpha-D-ribose 1-diphosphate + uracil</text>
        <dbReference type="Rhea" id="RHEA:13017"/>
        <dbReference type="ChEBI" id="CHEBI:17568"/>
        <dbReference type="ChEBI" id="CHEBI:33019"/>
        <dbReference type="ChEBI" id="CHEBI:57865"/>
        <dbReference type="ChEBI" id="CHEBI:58017"/>
        <dbReference type="EC" id="2.4.2.9"/>
    </reaction>
</comment>
<evidence type="ECO:0000259" key="6">
    <source>
        <dbReference type="Pfam" id="PF00156"/>
    </source>
</evidence>
<dbReference type="EMBL" id="FOHA01000010">
    <property type="protein sequence ID" value="SER90812.1"/>
    <property type="molecule type" value="Genomic_DNA"/>
</dbReference>
<dbReference type="CDD" id="cd06223">
    <property type="entry name" value="PRTases_typeI"/>
    <property type="match status" value="1"/>
</dbReference>
<dbReference type="PANTHER" id="PTHR11608">
    <property type="entry name" value="BIFUNCTIONAL PROTEIN PYRR"/>
    <property type="match status" value="1"/>
</dbReference>
<accession>A0A1H9T0N4</accession>
<evidence type="ECO:0000256" key="1">
    <source>
        <dbReference type="ARBA" id="ARBA00005565"/>
    </source>
</evidence>
<reference evidence="7 8" key="1">
    <citation type="submission" date="2016-10" db="EMBL/GenBank/DDBJ databases">
        <authorList>
            <person name="de Groot N.N."/>
        </authorList>
    </citation>
    <scope>NUCLEOTIDE SEQUENCE [LARGE SCALE GENOMIC DNA]</scope>
    <source>
        <strain evidence="7 8">DSM 13760</strain>
    </source>
</reference>
<keyword evidence="5 7" id="KW-0328">Glycosyltransferase</keyword>
<dbReference type="GO" id="GO:0006353">
    <property type="term" value="P:DNA-templated transcription termination"/>
    <property type="evidence" value="ECO:0007669"/>
    <property type="project" value="UniProtKB-UniRule"/>
</dbReference>
<dbReference type="Proteomes" id="UP000198948">
    <property type="component" value="Unassembled WGS sequence"/>
</dbReference>
<comment type="subunit">
    <text evidence="5">Homodimer and homohexamer; in equilibrium.</text>
</comment>
<comment type="similarity">
    <text evidence="1 5">Belongs to the purine/pyrimidine phosphoribosyltransferase family. PyrR subfamily.</text>
</comment>
<sequence length="181" mass="20278">MSKNEIEVVDDAAMKRALTRITYEIIERNKGIEDLVLVGIKTRGIYLAQRIASRLKQLEGVAIPVGELDISLYRDDVHESDGREPEVNGSNIPVSIEGKQVILVDDVLFTGRTIRAALDALMDIARPRKISLAVLVDRGHRELPIRADFVGKNVPTSLDEQIKVEVEEIDEKDSVRIQKIK</sequence>
<evidence type="ECO:0000313" key="8">
    <source>
        <dbReference type="Proteomes" id="UP000198948"/>
    </source>
</evidence>
<protein>
    <recommendedName>
        <fullName evidence="5">Bifunctional protein PyrR</fullName>
    </recommendedName>
    <domain>
        <recommendedName>
            <fullName evidence="5">Pyrimidine operon regulatory protein</fullName>
        </recommendedName>
    </domain>
    <domain>
        <recommendedName>
            <fullName evidence="5">Uracil phosphoribosyltransferase</fullName>
            <shortName evidence="5">UPRTase</shortName>
            <ecNumber evidence="5">2.4.2.9</ecNumber>
        </recommendedName>
    </domain>
</protein>
<evidence type="ECO:0000256" key="2">
    <source>
        <dbReference type="ARBA" id="ARBA00022472"/>
    </source>
</evidence>
<feature type="short sequence motif" description="PRPP-binding" evidence="5">
    <location>
        <begin position="101"/>
        <end position="113"/>
    </location>
</feature>
<organism evidence="7 8">
    <name type="scientific">Isobaculum melis</name>
    <dbReference type="NCBI Taxonomy" id="142588"/>
    <lineage>
        <taxon>Bacteria</taxon>
        <taxon>Bacillati</taxon>
        <taxon>Bacillota</taxon>
        <taxon>Bacilli</taxon>
        <taxon>Lactobacillales</taxon>
        <taxon>Carnobacteriaceae</taxon>
        <taxon>Isobaculum</taxon>
    </lineage>
</organism>
<keyword evidence="5 7" id="KW-0808">Transferase</keyword>
<evidence type="ECO:0000256" key="4">
    <source>
        <dbReference type="ARBA" id="ARBA00023163"/>
    </source>
</evidence>
<name>A0A1H9T0N4_9LACT</name>
<dbReference type="InterPro" id="IPR023050">
    <property type="entry name" value="PyrR"/>
</dbReference>
<dbReference type="FunFam" id="3.40.50.2020:FF:000020">
    <property type="entry name" value="Bifunctional protein PyrR"/>
    <property type="match status" value="1"/>
</dbReference>
<comment type="function">
    <text evidence="5">Regulates transcriptional attenuation of the pyrimidine nucleotide (pyr) operon by binding in a uridine-dependent manner to specific sites on pyr mRNA. This disrupts an antiterminator hairpin in the RNA and favors formation of a downstream transcription terminator, leading to a reduced expression of downstream genes.</text>
</comment>
<proteinExistence type="inferred from homology"/>
<gene>
    <name evidence="5" type="primary">pyrR</name>
    <name evidence="7" type="ORF">SAMN04488559_11045</name>
</gene>
<evidence type="ECO:0000313" key="7">
    <source>
        <dbReference type="EMBL" id="SER90812.1"/>
    </source>
</evidence>
<keyword evidence="4 5" id="KW-0804">Transcription</keyword>
<dbReference type="AlphaFoldDB" id="A0A1H9T0N4"/>
<feature type="domain" description="Phosphoribosyltransferase" evidence="6">
    <location>
        <begin position="10"/>
        <end position="160"/>
    </location>
</feature>
<dbReference type="Pfam" id="PF00156">
    <property type="entry name" value="Pribosyltran"/>
    <property type="match status" value="1"/>
</dbReference>
<dbReference type="InterPro" id="IPR000836">
    <property type="entry name" value="PRTase_dom"/>
</dbReference>
<keyword evidence="3 5" id="KW-0805">Transcription regulation</keyword>
<keyword evidence="8" id="KW-1185">Reference proteome</keyword>
<dbReference type="STRING" id="142588.SAMN04488559_11045"/>
<dbReference type="GO" id="GO:0004845">
    <property type="term" value="F:uracil phosphoribosyltransferase activity"/>
    <property type="evidence" value="ECO:0007669"/>
    <property type="project" value="UniProtKB-UniRule"/>
</dbReference>
<dbReference type="NCBIfam" id="NF003545">
    <property type="entry name" value="PRK05205.1-1"/>
    <property type="match status" value="1"/>
</dbReference>
<dbReference type="GO" id="GO:0003723">
    <property type="term" value="F:RNA binding"/>
    <property type="evidence" value="ECO:0007669"/>
    <property type="project" value="UniProtKB-UniRule"/>
</dbReference>
<dbReference type="NCBIfam" id="NF003549">
    <property type="entry name" value="PRK05205.1-5"/>
    <property type="match status" value="1"/>
</dbReference>
<dbReference type="RefSeq" id="WP_425431599.1">
    <property type="nucleotide sequence ID" value="NZ_FOHA01000010.1"/>
</dbReference>
<dbReference type="SUPFAM" id="SSF53271">
    <property type="entry name" value="PRTase-like"/>
    <property type="match status" value="1"/>
</dbReference>
<dbReference type="NCBIfam" id="NF003548">
    <property type="entry name" value="PRK05205.1-4"/>
    <property type="match status" value="1"/>
</dbReference>
<evidence type="ECO:0000256" key="3">
    <source>
        <dbReference type="ARBA" id="ARBA00023015"/>
    </source>
</evidence>
<dbReference type="HAMAP" id="MF_01219">
    <property type="entry name" value="PyrR"/>
    <property type="match status" value="1"/>
</dbReference>
<dbReference type="InterPro" id="IPR029057">
    <property type="entry name" value="PRTase-like"/>
</dbReference>
<keyword evidence="5" id="KW-0694">RNA-binding</keyword>
<dbReference type="EC" id="2.4.2.9" evidence="5"/>
<dbReference type="InterPro" id="IPR050137">
    <property type="entry name" value="PyrR_bifunctional"/>
</dbReference>